<name>A0A2S7IT59_9BACT</name>
<evidence type="ECO:0000313" key="2">
    <source>
        <dbReference type="Proteomes" id="UP000239590"/>
    </source>
</evidence>
<proteinExistence type="predicted"/>
<protein>
    <submittedName>
        <fullName evidence="1">Uncharacterized protein</fullName>
    </submittedName>
</protein>
<evidence type="ECO:0000313" key="1">
    <source>
        <dbReference type="EMBL" id="PQA60907.1"/>
    </source>
</evidence>
<dbReference type="RefSeq" id="WP_104713698.1">
    <property type="nucleotide sequence ID" value="NZ_PTRA01000001.1"/>
</dbReference>
<gene>
    <name evidence="1" type="ORF">C5O19_15230</name>
</gene>
<dbReference type="OrthoDB" id="770211at2"/>
<comment type="caution">
    <text evidence="1">The sequence shown here is derived from an EMBL/GenBank/DDBJ whole genome shotgun (WGS) entry which is preliminary data.</text>
</comment>
<organism evidence="1 2">
    <name type="scientific">Siphonobacter curvatus</name>
    <dbReference type="NCBI Taxonomy" id="2094562"/>
    <lineage>
        <taxon>Bacteria</taxon>
        <taxon>Pseudomonadati</taxon>
        <taxon>Bacteroidota</taxon>
        <taxon>Cytophagia</taxon>
        <taxon>Cytophagales</taxon>
        <taxon>Cytophagaceae</taxon>
        <taxon>Siphonobacter</taxon>
    </lineage>
</organism>
<reference evidence="2" key="1">
    <citation type="submission" date="2018-02" db="EMBL/GenBank/DDBJ databases">
        <title>Genome sequencing of Solimonas sp. HR-BB.</title>
        <authorList>
            <person name="Lee Y."/>
            <person name="Jeon C.O."/>
        </authorList>
    </citation>
    <scope>NUCLEOTIDE SEQUENCE [LARGE SCALE GENOMIC DNA]</scope>
    <source>
        <strain evidence="2">HR-U</strain>
    </source>
</reference>
<keyword evidence="2" id="KW-1185">Reference proteome</keyword>
<dbReference type="AlphaFoldDB" id="A0A2S7IT59"/>
<dbReference type="Proteomes" id="UP000239590">
    <property type="component" value="Unassembled WGS sequence"/>
</dbReference>
<sequence>MRIEPFGTFHYHPREQLWMAVVDHISPTHQVELSIGTDHAQADLSAQIKLLEAFVLDYASIMDRLYQLIHQSYMNTSEEKTLEEIKTMYFLAAVTLQKDNRTWWLVLEPNFDVPTIYNHFQRFTMIERQIVPLF</sequence>
<accession>A0A2S7IT59</accession>
<dbReference type="EMBL" id="PTRA01000001">
    <property type="protein sequence ID" value="PQA60907.1"/>
    <property type="molecule type" value="Genomic_DNA"/>
</dbReference>